<organism evidence="4 5">
    <name type="scientific">Thalassococcus halodurans</name>
    <dbReference type="NCBI Taxonomy" id="373675"/>
    <lineage>
        <taxon>Bacteria</taxon>
        <taxon>Pseudomonadati</taxon>
        <taxon>Pseudomonadota</taxon>
        <taxon>Alphaproteobacteria</taxon>
        <taxon>Rhodobacterales</taxon>
        <taxon>Roseobacteraceae</taxon>
        <taxon>Thalassococcus</taxon>
    </lineage>
</organism>
<evidence type="ECO:0000259" key="2">
    <source>
        <dbReference type="Pfam" id="PF03749"/>
    </source>
</evidence>
<dbReference type="NCBIfam" id="TIGR00230">
    <property type="entry name" value="sfsA"/>
    <property type="match status" value="1"/>
</dbReference>
<dbReference type="OrthoDB" id="9802365at2"/>
<dbReference type="PANTHER" id="PTHR30545">
    <property type="entry name" value="SUGAR FERMENTATION STIMULATION PROTEIN A"/>
    <property type="match status" value="1"/>
</dbReference>
<reference evidence="4 5" key="1">
    <citation type="submission" date="2016-10" db="EMBL/GenBank/DDBJ databases">
        <authorList>
            <person name="de Groot N.N."/>
        </authorList>
    </citation>
    <scope>NUCLEOTIDE SEQUENCE [LARGE SCALE GENOMIC DNA]</scope>
    <source>
        <strain evidence="4 5">DSM 26915</strain>
    </source>
</reference>
<dbReference type="Pfam" id="PF17746">
    <property type="entry name" value="SfsA_N"/>
    <property type="match status" value="1"/>
</dbReference>
<gene>
    <name evidence="1" type="primary">sfsA</name>
    <name evidence="4" type="ORF">SAMN04488045_2225</name>
</gene>
<comment type="similarity">
    <text evidence="1">Belongs to the SfsA family.</text>
</comment>
<dbReference type="GO" id="GO:0003677">
    <property type="term" value="F:DNA binding"/>
    <property type="evidence" value="ECO:0007669"/>
    <property type="project" value="InterPro"/>
</dbReference>
<dbReference type="CDD" id="cd22359">
    <property type="entry name" value="SfsA-like_bacterial"/>
    <property type="match status" value="1"/>
</dbReference>
<accession>A0A1H5YTT3</accession>
<dbReference type="Pfam" id="PF03749">
    <property type="entry name" value="SfsA"/>
    <property type="match status" value="1"/>
</dbReference>
<protein>
    <recommendedName>
        <fullName evidence="1">Sugar fermentation stimulation protein homolog</fullName>
    </recommendedName>
</protein>
<dbReference type="AlphaFoldDB" id="A0A1H5YTT3"/>
<evidence type="ECO:0000313" key="4">
    <source>
        <dbReference type="EMBL" id="SEG26716.1"/>
    </source>
</evidence>
<dbReference type="InterPro" id="IPR040452">
    <property type="entry name" value="SfsA_C"/>
</dbReference>
<dbReference type="Gene3D" id="3.40.1350.60">
    <property type="match status" value="1"/>
</dbReference>
<dbReference type="PANTHER" id="PTHR30545:SF2">
    <property type="entry name" value="SUGAR FERMENTATION STIMULATION PROTEIN A"/>
    <property type="match status" value="1"/>
</dbReference>
<dbReference type="Gene3D" id="2.40.50.580">
    <property type="match status" value="1"/>
</dbReference>
<keyword evidence="5" id="KW-1185">Reference proteome</keyword>
<dbReference type="InterPro" id="IPR005224">
    <property type="entry name" value="SfsA"/>
</dbReference>
<evidence type="ECO:0000256" key="1">
    <source>
        <dbReference type="HAMAP-Rule" id="MF_00095"/>
    </source>
</evidence>
<feature type="domain" description="SfsA N-terminal OB" evidence="3">
    <location>
        <begin position="13"/>
        <end position="74"/>
    </location>
</feature>
<evidence type="ECO:0000259" key="3">
    <source>
        <dbReference type="Pfam" id="PF17746"/>
    </source>
</evidence>
<proteinExistence type="inferred from homology"/>
<dbReference type="EMBL" id="FNUZ01000003">
    <property type="protein sequence ID" value="SEG26716.1"/>
    <property type="molecule type" value="Genomic_DNA"/>
</dbReference>
<dbReference type="Proteomes" id="UP000236752">
    <property type="component" value="Unassembled WGS sequence"/>
</dbReference>
<name>A0A1H5YTT3_9RHOB</name>
<feature type="domain" description="Sugar fermentation stimulation protein C-terminal" evidence="2">
    <location>
        <begin position="84"/>
        <end position="223"/>
    </location>
</feature>
<dbReference type="RefSeq" id="WP_103910557.1">
    <property type="nucleotide sequence ID" value="NZ_FNUZ01000003.1"/>
</dbReference>
<dbReference type="InterPro" id="IPR041465">
    <property type="entry name" value="SfsA_N"/>
</dbReference>
<evidence type="ECO:0000313" key="5">
    <source>
        <dbReference type="Proteomes" id="UP000236752"/>
    </source>
</evidence>
<sequence>MRFQTPLVPARLIRRYKRFLADVRLEDGREVTAHCANPGSMMGLADEGLRVWLEPNDDPKRKLKWAWKLVEHDSGAFTGVDTAVPNRMLKAAIQDRLVEGLTQFDTVKPEQKYGESSRIDFLLQGADQPDTYVEVKSVTLMRQSGLAEFPDSVTKRGAKHLAELAQMSQAGARAVMLYLVQRTDADRVGLAADIDPAYAKAFAEASKQGIEVIAYDCQITPEQITLGRKLPFVAEG</sequence>
<dbReference type="HAMAP" id="MF_00095">
    <property type="entry name" value="SfsA"/>
    <property type="match status" value="1"/>
</dbReference>